<proteinExistence type="predicted"/>
<feature type="compositionally biased region" description="Low complexity" evidence="1">
    <location>
        <begin position="21"/>
        <end position="30"/>
    </location>
</feature>
<accession>A0ABW5HDW1</accession>
<organism evidence="2 3">
    <name type="scientific">Amycolatopsis silviterrae</name>
    <dbReference type="NCBI Taxonomy" id="1656914"/>
    <lineage>
        <taxon>Bacteria</taxon>
        <taxon>Bacillati</taxon>
        <taxon>Actinomycetota</taxon>
        <taxon>Actinomycetes</taxon>
        <taxon>Pseudonocardiales</taxon>
        <taxon>Pseudonocardiaceae</taxon>
        <taxon>Amycolatopsis</taxon>
    </lineage>
</organism>
<name>A0ABW5HDW1_9PSEU</name>
<evidence type="ECO:0000256" key="1">
    <source>
        <dbReference type="SAM" id="MobiDB-lite"/>
    </source>
</evidence>
<sequence>MKTGLDKGGRAKAGPARVTPAAGISAARAAPVHPGVRASSAPKARAANDGQATPAVPGNSAPIVPRSRETPRVVRAVGSLAGSRKKAGRCPGEWEPRIRPGGG</sequence>
<comment type="caution">
    <text evidence="2">The sequence shown here is derived from an EMBL/GenBank/DDBJ whole genome shotgun (WGS) entry which is preliminary data.</text>
</comment>
<dbReference type="EMBL" id="JBHUKS010000023">
    <property type="protein sequence ID" value="MFD2471495.1"/>
    <property type="molecule type" value="Genomic_DNA"/>
</dbReference>
<evidence type="ECO:0000313" key="3">
    <source>
        <dbReference type="Proteomes" id="UP001597483"/>
    </source>
</evidence>
<evidence type="ECO:0000313" key="2">
    <source>
        <dbReference type="EMBL" id="MFD2471495.1"/>
    </source>
</evidence>
<dbReference type="RefSeq" id="WP_378308755.1">
    <property type="nucleotide sequence ID" value="NZ_JBHUKS010000023.1"/>
</dbReference>
<protein>
    <submittedName>
        <fullName evidence="2">Uncharacterized protein</fullName>
    </submittedName>
</protein>
<dbReference type="Proteomes" id="UP001597483">
    <property type="component" value="Unassembled WGS sequence"/>
</dbReference>
<feature type="compositionally biased region" description="Basic and acidic residues" evidence="1">
    <location>
        <begin position="92"/>
        <end position="103"/>
    </location>
</feature>
<gene>
    <name evidence="2" type="ORF">ACFSVL_29150</name>
</gene>
<reference evidence="3" key="1">
    <citation type="journal article" date="2019" name="Int. J. Syst. Evol. Microbiol.">
        <title>The Global Catalogue of Microorganisms (GCM) 10K type strain sequencing project: providing services to taxonomists for standard genome sequencing and annotation.</title>
        <authorList>
            <consortium name="The Broad Institute Genomics Platform"/>
            <consortium name="The Broad Institute Genome Sequencing Center for Infectious Disease"/>
            <person name="Wu L."/>
            <person name="Ma J."/>
        </authorList>
    </citation>
    <scope>NUCLEOTIDE SEQUENCE [LARGE SCALE GENOMIC DNA]</scope>
    <source>
        <strain evidence="3">CGMCC 4.7641</strain>
    </source>
</reference>
<feature type="region of interest" description="Disordered" evidence="1">
    <location>
        <begin position="1"/>
        <end position="103"/>
    </location>
</feature>
<keyword evidence="3" id="KW-1185">Reference proteome</keyword>